<comment type="catalytic activity">
    <reaction evidence="8 9">
        <text>a ubiquinone + NADH + 5 H(+)(in) = a ubiquinol + NAD(+) + 4 H(+)(out)</text>
        <dbReference type="Rhea" id="RHEA:29091"/>
        <dbReference type="Rhea" id="RHEA-COMP:9565"/>
        <dbReference type="Rhea" id="RHEA-COMP:9566"/>
        <dbReference type="ChEBI" id="CHEBI:15378"/>
        <dbReference type="ChEBI" id="CHEBI:16389"/>
        <dbReference type="ChEBI" id="CHEBI:17976"/>
        <dbReference type="ChEBI" id="CHEBI:57540"/>
        <dbReference type="ChEBI" id="CHEBI:57945"/>
        <dbReference type="EC" id="7.1.1.2"/>
    </reaction>
</comment>
<evidence type="ECO:0000256" key="9">
    <source>
        <dbReference type="RuleBase" id="RU003640"/>
    </source>
</evidence>
<sequence length="117" mass="14081">MLLIILTSIILLLLTLVMISLCLYISKKKMFDKEKNSSFECGFDLKSNARLPFSLHFFLITLIFLIFDVEITLILPMIFTFNMCNTYLWFFISLYFFFILLMSLYYEWIQGMLLWSY</sequence>
<evidence type="ECO:0000256" key="6">
    <source>
        <dbReference type="ARBA" id="ARBA00022989"/>
    </source>
</evidence>
<gene>
    <name evidence="10" type="primary">ND3</name>
</gene>
<keyword evidence="5 9" id="KW-0812">Transmembrane</keyword>
<dbReference type="GeneID" id="77425022"/>
<dbReference type="CTD" id="4537"/>
<dbReference type="EMBL" id="OL678001">
    <property type="protein sequence ID" value="UZZ43759.1"/>
    <property type="molecule type" value="Genomic_DNA"/>
</dbReference>
<keyword evidence="9" id="KW-0249">Electron transport</keyword>
<dbReference type="Pfam" id="PF00507">
    <property type="entry name" value="Oxidored_q4"/>
    <property type="match status" value="1"/>
</dbReference>
<dbReference type="AlphaFoldDB" id="A0A9E8LNP0"/>
<dbReference type="EC" id="7.1.1.2" evidence="9"/>
<evidence type="ECO:0000256" key="2">
    <source>
        <dbReference type="ARBA" id="ARBA00008472"/>
    </source>
</evidence>
<dbReference type="PANTHER" id="PTHR11058">
    <property type="entry name" value="NADH-UBIQUINONE OXIDOREDUCTASE CHAIN 3"/>
    <property type="match status" value="1"/>
</dbReference>
<name>A0A9E8LNP0_9NEOP</name>
<reference evidence="10" key="2">
    <citation type="journal article" date="2022" name="Syst. Entomol.">
        <title>Massive gene rearrangements of mitochondrial genomes and implications for the phylogeny of Trichoptera (Insecta).</title>
        <authorList>
            <person name="Ge X."/>
            <person name="Peng L."/>
            <person name="Vogler A.P."/>
            <person name="Morse J.C."/>
            <person name="Yang L."/>
            <person name="Sun C."/>
            <person name="Wang B."/>
        </authorList>
    </citation>
    <scope>NUCLEOTIDE SEQUENCE</scope>
</reference>
<dbReference type="GO" id="GO:0030964">
    <property type="term" value="C:NADH dehydrogenase complex"/>
    <property type="evidence" value="ECO:0007669"/>
    <property type="project" value="TreeGrafter"/>
</dbReference>
<reference evidence="10" key="1">
    <citation type="submission" date="2021-11" db="EMBL/GenBank/DDBJ databases">
        <authorList>
            <person name="Ge X.-Y."/>
            <person name="Peng L."/>
            <person name="Sun C.-H."/>
            <person name="Wang B.-X."/>
        </authorList>
    </citation>
    <scope>NUCLEOTIDE SEQUENCE</scope>
</reference>
<keyword evidence="9" id="KW-1278">Translocase</keyword>
<dbReference type="RefSeq" id="YP_010586023.1">
    <property type="nucleotide sequence ID" value="NC_069243.1"/>
</dbReference>
<evidence type="ECO:0000256" key="3">
    <source>
        <dbReference type="ARBA" id="ARBA00021007"/>
    </source>
</evidence>
<dbReference type="GO" id="GO:0008137">
    <property type="term" value="F:NADH dehydrogenase (ubiquinone) activity"/>
    <property type="evidence" value="ECO:0007669"/>
    <property type="project" value="UniProtKB-UniRule"/>
</dbReference>
<evidence type="ECO:0000313" key="10">
    <source>
        <dbReference type="EMBL" id="UZZ43759.1"/>
    </source>
</evidence>
<feature type="transmembrane region" description="Helical" evidence="9">
    <location>
        <begin position="6"/>
        <end position="25"/>
    </location>
</feature>
<keyword evidence="4 9" id="KW-0813">Transport</keyword>
<geneLocation type="mitochondrion" evidence="10"/>
<protein>
    <recommendedName>
        <fullName evidence="3 9">NADH-ubiquinone oxidoreductase chain 3</fullName>
        <ecNumber evidence="9">7.1.1.2</ecNumber>
    </recommendedName>
</protein>
<organism evidence="10">
    <name type="scientific">Anisocentropus maculatus</name>
    <dbReference type="NCBI Taxonomy" id="2904904"/>
    <lineage>
        <taxon>Eukaryota</taxon>
        <taxon>Metazoa</taxon>
        <taxon>Ecdysozoa</taxon>
        <taxon>Arthropoda</taxon>
        <taxon>Hexapoda</taxon>
        <taxon>Insecta</taxon>
        <taxon>Pterygota</taxon>
        <taxon>Neoptera</taxon>
        <taxon>Endopterygota</taxon>
        <taxon>Trichoptera</taxon>
        <taxon>Integripalpia</taxon>
        <taxon>Brevitentoria</taxon>
        <taxon>Leptoceroidea</taxon>
        <taxon>Calamoceratidae</taxon>
        <taxon>Anisocentropodinae</taxon>
        <taxon>Anisocentropus</taxon>
    </lineage>
</organism>
<keyword evidence="9" id="KW-0520">NAD</keyword>
<dbReference type="InterPro" id="IPR038430">
    <property type="entry name" value="NDAH_ubi_oxred_su3_sf"/>
</dbReference>
<comment type="function">
    <text evidence="9">Core subunit of the mitochondrial membrane respiratory chain NADH dehydrogenase (Complex I) which catalyzes electron transfer from NADH through the respiratory chain, using ubiquinone as an electron acceptor. Essential for the catalytic activity of complex I.</text>
</comment>
<dbReference type="GO" id="GO:0031966">
    <property type="term" value="C:mitochondrial membrane"/>
    <property type="evidence" value="ECO:0007669"/>
    <property type="project" value="UniProtKB-SubCell"/>
</dbReference>
<keyword evidence="6 9" id="KW-1133">Transmembrane helix</keyword>
<dbReference type="Gene3D" id="1.20.58.1610">
    <property type="entry name" value="NADH:ubiquinone/plastoquinone oxidoreductase, chain 3"/>
    <property type="match status" value="1"/>
</dbReference>
<dbReference type="PANTHER" id="PTHR11058:SF9">
    <property type="entry name" value="NADH-UBIQUINONE OXIDOREDUCTASE CHAIN 3"/>
    <property type="match status" value="1"/>
</dbReference>
<evidence type="ECO:0000256" key="4">
    <source>
        <dbReference type="ARBA" id="ARBA00022448"/>
    </source>
</evidence>
<proteinExistence type="inferred from homology"/>
<keyword evidence="7 9" id="KW-0472">Membrane</keyword>
<comment type="similarity">
    <text evidence="2 9">Belongs to the complex I subunit 3 family.</text>
</comment>
<evidence type="ECO:0000256" key="1">
    <source>
        <dbReference type="ARBA" id="ARBA00004370"/>
    </source>
</evidence>
<accession>A0A9E8LNP0</accession>
<evidence type="ECO:0000256" key="5">
    <source>
        <dbReference type="ARBA" id="ARBA00022692"/>
    </source>
</evidence>
<evidence type="ECO:0000256" key="8">
    <source>
        <dbReference type="ARBA" id="ARBA00049551"/>
    </source>
</evidence>
<dbReference type="InterPro" id="IPR000440">
    <property type="entry name" value="NADH_UbQ/plastoQ_OxRdtase_su3"/>
</dbReference>
<keyword evidence="9 10" id="KW-0496">Mitochondrion</keyword>
<evidence type="ECO:0000256" key="7">
    <source>
        <dbReference type="ARBA" id="ARBA00023136"/>
    </source>
</evidence>
<keyword evidence="9" id="KW-0830">Ubiquinone</keyword>
<feature type="transmembrane region" description="Helical" evidence="9">
    <location>
        <begin position="55"/>
        <end position="81"/>
    </location>
</feature>
<comment type="subcellular location">
    <subcellularLocation>
        <location evidence="1">Membrane</location>
    </subcellularLocation>
    <subcellularLocation>
        <location evidence="9">Mitochondrion membrane</location>
        <topology evidence="9">Multi-pass membrane protein</topology>
    </subcellularLocation>
</comment>
<feature type="transmembrane region" description="Helical" evidence="9">
    <location>
        <begin position="87"/>
        <end position="106"/>
    </location>
</feature>
<keyword evidence="9" id="KW-0679">Respiratory chain</keyword>